<dbReference type="InterPro" id="IPR004089">
    <property type="entry name" value="MCPsignal_dom"/>
</dbReference>
<accession>A0A1M5QLB7</accession>
<dbReference type="PANTHER" id="PTHR32089">
    <property type="entry name" value="METHYL-ACCEPTING CHEMOTAXIS PROTEIN MCPB"/>
    <property type="match status" value="1"/>
</dbReference>
<evidence type="ECO:0000259" key="11">
    <source>
        <dbReference type="PROSITE" id="PS50111"/>
    </source>
</evidence>
<dbReference type="GO" id="GO:0007165">
    <property type="term" value="P:signal transduction"/>
    <property type="evidence" value="ECO:0007669"/>
    <property type="project" value="UniProtKB-KW"/>
</dbReference>
<dbReference type="CDD" id="cd12913">
    <property type="entry name" value="PDC1_MCP_like"/>
    <property type="match status" value="1"/>
</dbReference>
<sequence>MKKVTIRIKIIIMLLLLIIIPLSTLGTTSYVRSSDVLQDQFKNSIGELNNNIAENIKTYFDGYKGSLELMSKNVDLEQILVHPEYEPFLMELFKDYIESYTDVASIYIGTVDGKMRIYPYTDLSEDYDPRVRPWYKKAVEKQGVVFTDAYVDAITGKLAISCAAPVYENGDKNKLVGVVSMDIFLDKLSEEISSIKIGKKGYPYILDLNGMIITHKDSAKIGKKTSVPEILKGITSGKSSGFVNYEYKDTDGKVHEKVAFYKKMPNMGWYIVSTMYMDEIKSVTKGMLFYAALIGLVVLIIASIVGIIFANKITNPIKEIVSDMNKVKDGDFTVRSNIKSNDEIGLLSDNFNVMVENVKKLLLDAKQVSEEVSEAATNLAATSEETSASSEEIARTVEEIARGASEQASDAENGAKLAASLDDKFNKLAKNTDVMFKNANEVMEINTLGVKVVNELKEKTNLNNESINKIEIAIKQLSEKSSYIEDILDTIRSIADQTNLLALNASIEAARAGEAGRGFAVVAEEIRKLAEGSSNATNEIKEIVDAIQEESKNTVQIMNEVRNVSVDQTKSVKDVNDAFEKISTSIDAIANEIDEVNRFVNDIIKDKDLIVESIENISAVSEETAAASQEVSASTQQQAMAVEEVAKSAEKLNELSLKLNNQIDKFRV</sequence>
<evidence type="ECO:0000256" key="7">
    <source>
        <dbReference type="ARBA" id="ARBA00023224"/>
    </source>
</evidence>
<evidence type="ECO:0000256" key="2">
    <source>
        <dbReference type="ARBA" id="ARBA00022475"/>
    </source>
</evidence>
<name>A0A1M5QLB7_9FIRM</name>
<dbReference type="PROSITE" id="PS50111">
    <property type="entry name" value="CHEMOTAXIS_TRANSDUC_2"/>
    <property type="match status" value="1"/>
</dbReference>
<dbReference type="Gene3D" id="1.10.287.950">
    <property type="entry name" value="Methyl-accepting chemotaxis protein"/>
    <property type="match status" value="1"/>
</dbReference>
<keyword evidence="3" id="KW-0145">Chemotaxis</keyword>
<dbReference type="OrthoDB" id="1743914at2"/>
<dbReference type="SMART" id="SM00304">
    <property type="entry name" value="HAMP"/>
    <property type="match status" value="1"/>
</dbReference>
<dbReference type="AlphaFoldDB" id="A0A1M5QLB7"/>
<evidence type="ECO:0000256" key="3">
    <source>
        <dbReference type="ARBA" id="ARBA00022500"/>
    </source>
</evidence>
<evidence type="ECO:0000256" key="10">
    <source>
        <dbReference type="SAM" id="Phobius"/>
    </source>
</evidence>
<dbReference type="EMBL" id="FQXH01000008">
    <property type="protein sequence ID" value="SHH14925.1"/>
    <property type="molecule type" value="Genomic_DNA"/>
</dbReference>
<evidence type="ECO:0000256" key="5">
    <source>
        <dbReference type="ARBA" id="ARBA00022989"/>
    </source>
</evidence>
<dbReference type="SMART" id="SM00283">
    <property type="entry name" value="MA"/>
    <property type="match status" value="1"/>
</dbReference>
<dbReference type="CDD" id="cd06225">
    <property type="entry name" value="HAMP"/>
    <property type="match status" value="1"/>
</dbReference>
<dbReference type="InterPro" id="IPR033479">
    <property type="entry name" value="dCache_1"/>
</dbReference>
<proteinExistence type="inferred from homology"/>
<dbReference type="Gene3D" id="3.30.450.20">
    <property type="entry name" value="PAS domain"/>
    <property type="match status" value="2"/>
</dbReference>
<feature type="domain" description="HAMP" evidence="12">
    <location>
        <begin position="311"/>
        <end position="363"/>
    </location>
</feature>
<dbReference type="STRING" id="1123350.SAMN02744040_01026"/>
<keyword evidence="6 10" id="KW-0472">Membrane</keyword>
<comment type="similarity">
    <text evidence="8">Belongs to the methyl-accepting chemotaxis (MCP) protein family.</text>
</comment>
<evidence type="ECO:0000259" key="12">
    <source>
        <dbReference type="PROSITE" id="PS50885"/>
    </source>
</evidence>
<keyword evidence="7 9" id="KW-0807">Transducer</keyword>
<evidence type="ECO:0000256" key="8">
    <source>
        <dbReference type="ARBA" id="ARBA00029447"/>
    </source>
</evidence>
<evidence type="ECO:0000313" key="14">
    <source>
        <dbReference type="Proteomes" id="UP000242520"/>
    </source>
</evidence>
<dbReference type="Pfam" id="PF02743">
    <property type="entry name" value="dCache_1"/>
    <property type="match status" value="1"/>
</dbReference>
<keyword evidence="2" id="KW-1003">Cell membrane</keyword>
<dbReference type="GO" id="GO:0005886">
    <property type="term" value="C:plasma membrane"/>
    <property type="evidence" value="ECO:0007669"/>
    <property type="project" value="UniProtKB-SubCell"/>
</dbReference>
<dbReference type="SUPFAM" id="SSF58104">
    <property type="entry name" value="Methyl-accepting chemotaxis protein (MCP) signaling domain"/>
    <property type="match status" value="1"/>
</dbReference>
<gene>
    <name evidence="13" type="ORF">SAMN02744040_01026</name>
</gene>
<dbReference type="CDD" id="cd12912">
    <property type="entry name" value="PDC2_MCP_like"/>
    <property type="match status" value="1"/>
</dbReference>
<dbReference type="Pfam" id="PF00015">
    <property type="entry name" value="MCPsignal"/>
    <property type="match status" value="1"/>
</dbReference>
<dbReference type="Pfam" id="PF00672">
    <property type="entry name" value="HAMP"/>
    <property type="match status" value="1"/>
</dbReference>
<feature type="domain" description="Methyl-accepting transducer" evidence="11">
    <location>
        <begin position="382"/>
        <end position="653"/>
    </location>
</feature>
<dbReference type="CDD" id="cd11386">
    <property type="entry name" value="MCP_signal"/>
    <property type="match status" value="1"/>
</dbReference>
<dbReference type="PANTHER" id="PTHR32089:SF112">
    <property type="entry name" value="LYSOZYME-LIKE PROTEIN-RELATED"/>
    <property type="match status" value="1"/>
</dbReference>
<dbReference type="Proteomes" id="UP000242520">
    <property type="component" value="Unassembled WGS sequence"/>
</dbReference>
<evidence type="ECO:0000256" key="4">
    <source>
        <dbReference type="ARBA" id="ARBA00022692"/>
    </source>
</evidence>
<feature type="transmembrane region" description="Helical" evidence="10">
    <location>
        <begin position="287"/>
        <end position="310"/>
    </location>
</feature>
<keyword evidence="14" id="KW-1185">Reference proteome</keyword>
<evidence type="ECO:0000256" key="9">
    <source>
        <dbReference type="PROSITE-ProRule" id="PRU00284"/>
    </source>
</evidence>
<organism evidence="13 14">
    <name type="scientific">Tepidibacter thalassicus DSM 15285</name>
    <dbReference type="NCBI Taxonomy" id="1123350"/>
    <lineage>
        <taxon>Bacteria</taxon>
        <taxon>Bacillati</taxon>
        <taxon>Bacillota</taxon>
        <taxon>Clostridia</taxon>
        <taxon>Peptostreptococcales</taxon>
        <taxon>Peptostreptococcaceae</taxon>
        <taxon>Tepidibacter</taxon>
    </lineage>
</organism>
<dbReference type="SUPFAM" id="SSF103190">
    <property type="entry name" value="Sensory domain-like"/>
    <property type="match status" value="1"/>
</dbReference>
<evidence type="ECO:0000313" key="13">
    <source>
        <dbReference type="EMBL" id="SHH14925.1"/>
    </source>
</evidence>
<comment type="subcellular location">
    <subcellularLocation>
        <location evidence="1">Cell membrane</location>
        <topology evidence="1">Multi-pass membrane protein</topology>
    </subcellularLocation>
</comment>
<evidence type="ECO:0000256" key="6">
    <source>
        <dbReference type="ARBA" id="ARBA00023136"/>
    </source>
</evidence>
<reference evidence="14" key="1">
    <citation type="submission" date="2016-11" db="EMBL/GenBank/DDBJ databases">
        <authorList>
            <person name="Varghese N."/>
            <person name="Submissions S."/>
        </authorList>
    </citation>
    <scope>NUCLEOTIDE SEQUENCE [LARGE SCALE GENOMIC DNA]</scope>
    <source>
        <strain evidence="14">DSM 15285</strain>
    </source>
</reference>
<dbReference type="RefSeq" id="WP_072724296.1">
    <property type="nucleotide sequence ID" value="NZ_FQXH01000008.1"/>
</dbReference>
<dbReference type="InterPro" id="IPR029151">
    <property type="entry name" value="Sensor-like_sf"/>
</dbReference>
<keyword evidence="4 10" id="KW-0812">Transmembrane</keyword>
<dbReference type="InterPro" id="IPR003660">
    <property type="entry name" value="HAMP_dom"/>
</dbReference>
<keyword evidence="5 10" id="KW-1133">Transmembrane helix</keyword>
<dbReference type="Gene3D" id="1.10.8.500">
    <property type="entry name" value="HAMP domain in histidine kinase"/>
    <property type="match status" value="1"/>
</dbReference>
<dbReference type="PROSITE" id="PS50885">
    <property type="entry name" value="HAMP"/>
    <property type="match status" value="1"/>
</dbReference>
<dbReference type="GO" id="GO:0006935">
    <property type="term" value="P:chemotaxis"/>
    <property type="evidence" value="ECO:0007669"/>
    <property type="project" value="UniProtKB-KW"/>
</dbReference>
<evidence type="ECO:0000256" key="1">
    <source>
        <dbReference type="ARBA" id="ARBA00004651"/>
    </source>
</evidence>
<protein>
    <submittedName>
        <fullName evidence="13">Methyl-accepting chemotaxis sensory transducer with Cache sensor</fullName>
    </submittedName>
</protein>